<evidence type="ECO:0000313" key="1">
    <source>
        <dbReference type="EMBL" id="KAJ8728290.1"/>
    </source>
</evidence>
<name>A0ACC2QXP2_9NEOP</name>
<comment type="caution">
    <text evidence="1">The sequence shown here is derived from an EMBL/GenBank/DDBJ whole genome shotgun (WGS) entry which is preliminary data.</text>
</comment>
<organism evidence="1 2">
    <name type="scientific">Mythimna loreyi</name>
    <dbReference type="NCBI Taxonomy" id="667449"/>
    <lineage>
        <taxon>Eukaryota</taxon>
        <taxon>Metazoa</taxon>
        <taxon>Ecdysozoa</taxon>
        <taxon>Arthropoda</taxon>
        <taxon>Hexapoda</taxon>
        <taxon>Insecta</taxon>
        <taxon>Pterygota</taxon>
        <taxon>Neoptera</taxon>
        <taxon>Endopterygota</taxon>
        <taxon>Lepidoptera</taxon>
        <taxon>Glossata</taxon>
        <taxon>Ditrysia</taxon>
        <taxon>Noctuoidea</taxon>
        <taxon>Noctuidae</taxon>
        <taxon>Noctuinae</taxon>
        <taxon>Hadenini</taxon>
        <taxon>Mythimna</taxon>
    </lineage>
</organism>
<dbReference type="EMBL" id="CM056785">
    <property type="protein sequence ID" value="KAJ8728290.1"/>
    <property type="molecule type" value="Genomic_DNA"/>
</dbReference>
<evidence type="ECO:0000313" key="2">
    <source>
        <dbReference type="Proteomes" id="UP001231649"/>
    </source>
</evidence>
<reference evidence="1" key="1">
    <citation type="submission" date="2023-03" db="EMBL/GenBank/DDBJ databases">
        <title>Chromosome-level genomes of two armyworms, Mythimna separata and Mythimna loreyi, provide insights into the biosynthesis and reception of sex pheromones.</title>
        <authorList>
            <person name="Zhao H."/>
        </authorList>
    </citation>
    <scope>NUCLEOTIDE SEQUENCE</scope>
    <source>
        <strain evidence="1">BeijingLab</strain>
    </source>
</reference>
<dbReference type="Proteomes" id="UP001231649">
    <property type="component" value="Chromosome 9"/>
</dbReference>
<sequence length="398" mass="46926">MVISKCDKYLVLCLILCVTLFSLVYNLDYYGPERSTQVITIQNNHKYQSNTSIDFKFVLLWTNQTEPIRSNLREGNIAFKNRHCSFANCYMTTNRQLLRDVANFDVILFNGRELPDKAWLLPQSRSSHQKYIYANMESSANYPVCNKIYNSYFNWTWTYKLNSDEIYGYMSIKDKEGNVIGPKEEMHWERVEAMMPINDTLKAKLSTKKIAAAWFVSHCGARSGRDLIAEELQTELEKYDMQVDIFGKCGTKECPRGSMKECLQLVETDYYFYLSFENSFADDYVTEKLLNGLNHYAVPVVFGGANYTRFMPERIYLTAQQSRIRELAEEMVDIINDKQKYYNFFKWHNHYSYHDLRESRDTDAYCKLCALINNQDKYLSTSVYENFTQWWSPENECD</sequence>
<gene>
    <name evidence="1" type="ORF">PYW08_016675</name>
</gene>
<protein>
    <submittedName>
        <fullName evidence="1">Uncharacterized protein</fullName>
    </submittedName>
</protein>
<keyword evidence="2" id="KW-1185">Reference proteome</keyword>
<proteinExistence type="predicted"/>
<accession>A0ACC2QXP2</accession>